<feature type="transmembrane region" description="Helical" evidence="1">
    <location>
        <begin position="121"/>
        <end position="140"/>
    </location>
</feature>
<dbReference type="AlphaFoldDB" id="A0A485L7R5"/>
<reference evidence="2" key="2">
    <citation type="submission" date="2019-06" db="EMBL/GenBank/DDBJ databases">
        <title>Genomics analysis of Aphanomyces spp. identifies a new class of oomycete effector associated with host adaptation.</title>
        <authorList>
            <person name="Gaulin E."/>
        </authorList>
    </citation>
    <scope>NUCLEOTIDE SEQUENCE</scope>
    <source>
        <strain evidence="2">CBS 578.67</strain>
    </source>
</reference>
<name>A0A485L7R5_9STRA</name>
<evidence type="ECO:0000313" key="2">
    <source>
        <dbReference type="EMBL" id="KAF0691934.1"/>
    </source>
</evidence>
<sequence>MMQDSSLVGVPPQLTIPNRVTQSLDVHARYGGRVYYFNATPSVLATPRPRDRLHHAATALPTQENAFDEFTFGSPPPSELVPVRIVVIRRAFYTIRDFETGARVTWHPSTLQLDASVPSGGWAAMFGLVCFVLVLLGVVIKKRAARAGYKPLLNHN</sequence>
<gene>
    <name evidence="3" type="primary">Aste57867_16930</name>
    <name evidence="2" type="ORF">As57867_016872</name>
    <name evidence="3" type="ORF">ASTE57867_16930</name>
</gene>
<proteinExistence type="predicted"/>
<keyword evidence="1" id="KW-1133">Transmembrane helix</keyword>
<accession>A0A485L7R5</accession>
<reference evidence="3 4" key="1">
    <citation type="submission" date="2019-03" db="EMBL/GenBank/DDBJ databases">
        <authorList>
            <person name="Gaulin E."/>
            <person name="Dumas B."/>
        </authorList>
    </citation>
    <scope>NUCLEOTIDE SEQUENCE [LARGE SCALE GENOMIC DNA]</scope>
    <source>
        <strain evidence="3">CBS 568.67</strain>
    </source>
</reference>
<keyword evidence="1" id="KW-0812">Transmembrane</keyword>
<organism evidence="3 4">
    <name type="scientific">Aphanomyces stellatus</name>
    <dbReference type="NCBI Taxonomy" id="120398"/>
    <lineage>
        <taxon>Eukaryota</taxon>
        <taxon>Sar</taxon>
        <taxon>Stramenopiles</taxon>
        <taxon>Oomycota</taxon>
        <taxon>Saprolegniomycetes</taxon>
        <taxon>Saprolegniales</taxon>
        <taxon>Verrucalvaceae</taxon>
        <taxon>Aphanomyces</taxon>
    </lineage>
</organism>
<keyword evidence="1" id="KW-0472">Membrane</keyword>
<evidence type="ECO:0000256" key="1">
    <source>
        <dbReference type="SAM" id="Phobius"/>
    </source>
</evidence>
<dbReference type="EMBL" id="CAADRA010006024">
    <property type="protein sequence ID" value="VFT93692.1"/>
    <property type="molecule type" value="Genomic_DNA"/>
</dbReference>
<evidence type="ECO:0000313" key="3">
    <source>
        <dbReference type="EMBL" id="VFT93692.1"/>
    </source>
</evidence>
<protein>
    <submittedName>
        <fullName evidence="3">Aste57867_16930 protein</fullName>
    </submittedName>
</protein>
<evidence type="ECO:0000313" key="4">
    <source>
        <dbReference type="Proteomes" id="UP000332933"/>
    </source>
</evidence>
<keyword evidence="4" id="KW-1185">Reference proteome</keyword>
<dbReference type="EMBL" id="VJMH01006003">
    <property type="protein sequence ID" value="KAF0691934.1"/>
    <property type="molecule type" value="Genomic_DNA"/>
</dbReference>
<dbReference type="Proteomes" id="UP000332933">
    <property type="component" value="Unassembled WGS sequence"/>
</dbReference>